<organism evidence="6 7">
    <name type="scientific">Trichoderma harzianum</name>
    <name type="common">Hypocrea lixii</name>
    <dbReference type="NCBI Taxonomy" id="5544"/>
    <lineage>
        <taxon>Eukaryota</taxon>
        <taxon>Fungi</taxon>
        <taxon>Dikarya</taxon>
        <taxon>Ascomycota</taxon>
        <taxon>Pezizomycotina</taxon>
        <taxon>Sordariomycetes</taxon>
        <taxon>Hypocreomycetidae</taxon>
        <taxon>Hypocreales</taxon>
        <taxon>Hypocreaceae</taxon>
        <taxon>Trichoderma</taxon>
    </lineage>
</organism>
<dbReference type="PRINTS" id="PR00792">
    <property type="entry name" value="PEPSIN"/>
</dbReference>
<keyword evidence="4" id="KW-0378">Hydrolase</keyword>
<dbReference type="OrthoDB" id="15189at2759"/>
<dbReference type="PANTHER" id="PTHR47966">
    <property type="entry name" value="BETA-SITE APP-CLEAVING ENZYME, ISOFORM A-RELATED"/>
    <property type="match status" value="1"/>
</dbReference>
<feature type="active site" evidence="3">
    <location>
        <position position="346"/>
    </location>
</feature>
<dbReference type="Proteomes" id="UP000034112">
    <property type="component" value="Unassembled WGS sequence"/>
</dbReference>
<dbReference type="GO" id="GO:0000324">
    <property type="term" value="C:fungal-type vacuole"/>
    <property type="evidence" value="ECO:0007669"/>
    <property type="project" value="TreeGrafter"/>
</dbReference>
<gene>
    <name evidence="6" type="ORF">THAR02_00575</name>
</gene>
<accession>A0A0F9Y5N5</accession>
<name>A0A0F9Y5N5_TRIHA</name>
<dbReference type="Pfam" id="PF00026">
    <property type="entry name" value="Asp"/>
    <property type="match status" value="1"/>
</dbReference>
<protein>
    <submittedName>
        <fullName evidence="6">Eukaryotic aspartyl protease</fullName>
    </submittedName>
</protein>
<evidence type="ECO:0000256" key="2">
    <source>
        <dbReference type="ARBA" id="ARBA00022750"/>
    </source>
</evidence>
<dbReference type="EMBL" id="JOKZ01000008">
    <property type="protein sequence ID" value="KKP07378.1"/>
    <property type="molecule type" value="Genomic_DNA"/>
</dbReference>
<dbReference type="InterPro" id="IPR001969">
    <property type="entry name" value="Aspartic_peptidase_AS"/>
</dbReference>
<reference evidence="7" key="1">
    <citation type="journal article" date="2015" name="Genome Announc.">
        <title>Draft whole-genome sequence of the biocontrol agent Trichoderma harzianum T6776.</title>
        <authorList>
            <person name="Baroncelli R."/>
            <person name="Piaggeschi G."/>
            <person name="Fiorini L."/>
            <person name="Bertolini E."/>
            <person name="Zapparata A."/>
            <person name="Pe M.E."/>
            <person name="Sarrocco S."/>
            <person name="Vannacci G."/>
        </authorList>
    </citation>
    <scope>NUCLEOTIDE SEQUENCE [LARGE SCALE GENOMIC DNA]</scope>
    <source>
        <strain evidence="7">T6776</strain>
    </source>
</reference>
<dbReference type="InterPro" id="IPR034164">
    <property type="entry name" value="Pepsin-like_dom"/>
</dbReference>
<dbReference type="InterPro" id="IPR033121">
    <property type="entry name" value="PEPTIDASE_A1"/>
</dbReference>
<comment type="caution">
    <text evidence="6">The sequence shown here is derived from an EMBL/GenBank/DDBJ whole genome shotgun (WGS) entry which is preliminary data.</text>
</comment>
<dbReference type="Gene3D" id="2.40.70.10">
    <property type="entry name" value="Acid Proteases"/>
    <property type="match status" value="2"/>
</dbReference>
<feature type="domain" description="Peptidase A1" evidence="5">
    <location>
        <begin position="103"/>
        <end position="455"/>
    </location>
</feature>
<dbReference type="InterPro" id="IPR021109">
    <property type="entry name" value="Peptidase_aspartic_dom_sf"/>
</dbReference>
<dbReference type="PROSITE" id="PS00141">
    <property type="entry name" value="ASP_PROTEASE"/>
    <property type="match status" value="1"/>
</dbReference>
<dbReference type="GO" id="GO:0004190">
    <property type="term" value="F:aspartic-type endopeptidase activity"/>
    <property type="evidence" value="ECO:0007669"/>
    <property type="project" value="UniProtKB-KW"/>
</dbReference>
<evidence type="ECO:0000259" key="5">
    <source>
        <dbReference type="PROSITE" id="PS51767"/>
    </source>
</evidence>
<dbReference type="InterPro" id="IPR001461">
    <property type="entry name" value="Aspartic_peptidase_A1"/>
</dbReference>
<dbReference type="SUPFAM" id="SSF50630">
    <property type="entry name" value="Acid proteases"/>
    <property type="match status" value="1"/>
</dbReference>
<proteinExistence type="inferred from homology"/>
<evidence type="ECO:0000313" key="7">
    <source>
        <dbReference type="Proteomes" id="UP000034112"/>
    </source>
</evidence>
<comment type="similarity">
    <text evidence="1 4">Belongs to the peptidase A1 family.</text>
</comment>
<dbReference type="PANTHER" id="PTHR47966:SF47">
    <property type="entry name" value="ENDOPEPTIDASE, PUTATIVE (AFU_ORTHOLOGUE AFUA_3G01220)-RELATED"/>
    <property type="match status" value="1"/>
</dbReference>
<feature type="active site" evidence="3">
    <location>
        <position position="119"/>
    </location>
</feature>
<dbReference type="AlphaFoldDB" id="A0A0F9Y5N5"/>
<dbReference type="CDD" id="cd05471">
    <property type="entry name" value="pepsin_like"/>
    <property type="match status" value="1"/>
</dbReference>
<keyword evidence="2 4" id="KW-0064">Aspartyl protease</keyword>
<dbReference type="GO" id="GO:0006508">
    <property type="term" value="P:proteolysis"/>
    <property type="evidence" value="ECO:0007669"/>
    <property type="project" value="UniProtKB-KW"/>
</dbReference>
<evidence type="ECO:0000313" key="6">
    <source>
        <dbReference type="EMBL" id="KKP07378.1"/>
    </source>
</evidence>
<evidence type="ECO:0000256" key="1">
    <source>
        <dbReference type="ARBA" id="ARBA00007447"/>
    </source>
</evidence>
<keyword evidence="4 6" id="KW-0645">Protease</keyword>
<dbReference type="PROSITE" id="PS51767">
    <property type="entry name" value="PEPTIDASE_A1"/>
    <property type="match status" value="1"/>
</dbReference>
<dbReference type="OMA" id="YTINIDA"/>
<evidence type="ECO:0000256" key="4">
    <source>
        <dbReference type="RuleBase" id="RU000454"/>
    </source>
</evidence>
<evidence type="ECO:0000256" key="3">
    <source>
        <dbReference type="PIRSR" id="PIRSR601461-1"/>
    </source>
</evidence>
<sequence>MKTVLPWSVLMQAYLAASSPLLPRSIEKFQPEPLLQMRSPAPFQDPSPNTVTPNTIRLTRVKARSSAAHEVSGILSRSDTSGSSTFQKFGGGTLASVFSNTELAGEVIVGNQTLKLIFDTGSSDLWIPGENFQCVSANLTVQSTSVCNFTTTFKGTYSGGEIRDQHLDVRYGSGQIVAGSLGYESVSVAGITIPDQEISIANFINFGAQGEVDGLIGLSYPLLTSAFPGAFAGNATVLTPDVSNATIPYNSFLANVFRKNLTAPLFGIAMERGNGGTFAFGGLPPVPIKPNFVSTPILIADTLNSGDARRRTNFTFYNIVAENYVVGDSQGADERIPGAGIFNIVDSGTFLTMLSPTVTKALYAKFREAPVSPPEAVGNFLVPCNATAPEFGIEIADQTFYMSPKDLILQDLRVGDMCALGVQPTASGRPSILGATWLHNVLAVYDVGASQMRFAPRIPY</sequence>